<dbReference type="SUPFAM" id="SSF55486">
    <property type="entry name" value="Metalloproteases ('zincins'), catalytic domain"/>
    <property type="match status" value="1"/>
</dbReference>
<dbReference type="RefSeq" id="WP_123222908.1">
    <property type="nucleotide sequence ID" value="NZ_RJSF01000039.1"/>
</dbReference>
<organism evidence="7 8">
    <name type="scientific">Nocardioides pocheonensis</name>
    <dbReference type="NCBI Taxonomy" id="661485"/>
    <lineage>
        <taxon>Bacteria</taxon>
        <taxon>Bacillati</taxon>
        <taxon>Actinomycetota</taxon>
        <taxon>Actinomycetes</taxon>
        <taxon>Propionibacteriales</taxon>
        <taxon>Nocardioidaceae</taxon>
        <taxon>Nocardioides</taxon>
    </lineage>
</organism>
<dbReference type="Proteomes" id="UP000279994">
    <property type="component" value="Unassembled WGS sequence"/>
</dbReference>
<evidence type="ECO:0000256" key="2">
    <source>
        <dbReference type="ARBA" id="ARBA00022723"/>
    </source>
</evidence>
<dbReference type="Pfam" id="PF00413">
    <property type="entry name" value="Peptidase_M10"/>
    <property type="match status" value="1"/>
</dbReference>
<dbReference type="GO" id="GO:0008270">
    <property type="term" value="F:zinc ion binding"/>
    <property type="evidence" value="ECO:0007669"/>
    <property type="project" value="InterPro"/>
</dbReference>
<keyword evidence="3" id="KW-0378">Hydrolase</keyword>
<sequence>MDHPPPRPTHDLGVTDVGYERILRDLHRRGHRNVPPPPVAPPPVAPPPGRGRWGRRIAAAAVALVGVLALLVRWSSSHQDPAYAFLDSVGGHPVTYSSCQLIQVAVYPAGGPPDAEQLVREAVDTMRSATGLKIVVAGTFGGHAPNWNFKAGPVYPDDPIAVSWQDGDAIAELTDEIAGLGGSREVIGRGGSKRYVAGTIALSRDYYAYLDKHHNHAEALAVLLHEFGHVFGLAHVDSSGELMYRHNIGRTALGPGDLEGLQLLGKGPCT</sequence>
<keyword evidence="1" id="KW-0645">Protease</keyword>
<dbReference type="InterPro" id="IPR001818">
    <property type="entry name" value="Pept_M10_metallopeptidase"/>
</dbReference>
<accession>A0A3N0GQ89</accession>
<evidence type="ECO:0000313" key="7">
    <source>
        <dbReference type="EMBL" id="RNM14569.1"/>
    </source>
</evidence>
<reference evidence="7 8" key="1">
    <citation type="submission" date="2018-11" db="EMBL/GenBank/DDBJ databases">
        <authorList>
            <person name="Li F."/>
        </authorList>
    </citation>
    <scope>NUCLEOTIDE SEQUENCE [LARGE SCALE GENOMIC DNA]</scope>
    <source>
        <strain evidence="7 8">Gsoil 818</strain>
    </source>
</reference>
<comment type="caution">
    <text evidence="7">The sequence shown here is derived from an EMBL/GenBank/DDBJ whole genome shotgun (WGS) entry which is preliminary data.</text>
</comment>
<dbReference type="GO" id="GO:0004222">
    <property type="term" value="F:metalloendopeptidase activity"/>
    <property type="evidence" value="ECO:0007669"/>
    <property type="project" value="InterPro"/>
</dbReference>
<dbReference type="AlphaFoldDB" id="A0A3N0GQ89"/>
<keyword evidence="2" id="KW-0479">Metal-binding</keyword>
<dbReference type="OrthoDB" id="4297752at2"/>
<feature type="domain" description="Peptidase M10 metallopeptidase" evidence="6">
    <location>
        <begin position="197"/>
        <end position="260"/>
    </location>
</feature>
<name>A0A3N0GQ89_9ACTN</name>
<evidence type="ECO:0000256" key="5">
    <source>
        <dbReference type="SAM" id="MobiDB-lite"/>
    </source>
</evidence>
<feature type="region of interest" description="Disordered" evidence="5">
    <location>
        <begin position="29"/>
        <end position="50"/>
    </location>
</feature>
<evidence type="ECO:0000256" key="3">
    <source>
        <dbReference type="ARBA" id="ARBA00022801"/>
    </source>
</evidence>
<feature type="compositionally biased region" description="Pro residues" evidence="5">
    <location>
        <begin position="34"/>
        <end position="49"/>
    </location>
</feature>
<evidence type="ECO:0000256" key="4">
    <source>
        <dbReference type="ARBA" id="ARBA00022833"/>
    </source>
</evidence>
<dbReference type="GO" id="GO:0006508">
    <property type="term" value="P:proteolysis"/>
    <property type="evidence" value="ECO:0007669"/>
    <property type="project" value="UniProtKB-KW"/>
</dbReference>
<dbReference type="GO" id="GO:0031012">
    <property type="term" value="C:extracellular matrix"/>
    <property type="evidence" value="ECO:0007669"/>
    <property type="project" value="InterPro"/>
</dbReference>
<keyword evidence="4" id="KW-0862">Zinc</keyword>
<evidence type="ECO:0000256" key="1">
    <source>
        <dbReference type="ARBA" id="ARBA00022670"/>
    </source>
</evidence>
<evidence type="ECO:0000313" key="8">
    <source>
        <dbReference type="Proteomes" id="UP000279994"/>
    </source>
</evidence>
<gene>
    <name evidence="7" type="ORF">EFL26_10815</name>
</gene>
<proteinExistence type="predicted"/>
<dbReference type="Gene3D" id="3.40.390.10">
    <property type="entry name" value="Collagenase (Catalytic Domain)"/>
    <property type="match status" value="1"/>
</dbReference>
<protein>
    <recommendedName>
        <fullName evidence="6">Peptidase M10 metallopeptidase domain-containing protein</fullName>
    </recommendedName>
</protein>
<keyword evidence="8" id="KW-1185">Reference proteome</keyword>
<evidence type="ECO:0000259" key="6">
    <source>
        <dbReference type="Pfam" id="PF00413"/>
    </source>
</evidence>
<dbReference type="InterPro" id="IPR024079">
    <property type="entry name" value="MetalloPept_cat_dom_sf"/>
</dbReference>
<dbReference type="EMBL" id="RJSF01000039">
    <property type="protein sequence ID" value="RNM14569.1"/>
    <property type="molecule type" value="Genomic_DNA"/>
</dbReference>